<keyword evidence="2" id="KW-1185">Reference proteome</keyword>
<feature type="chain" id="PRO_5036903287" evidence="1">
    <location>
        <begin position="17"/>
        <end position="152"/>
    </location>
</feature>
<dbReference type="Proteomes" id="UP000887564">
    <property type="component" value="Unplaced"/>
</dbReference>
<proteinExistence type="predicted"/>
<keyword evidence="1" id="KW-0732">Signal</keyword>
<feature type="signal peptide" evidence="1">
    <location>
        <begin position="1"/>
        <end position="16"/>
    </location>
</feature>
<evidence type="ECO:0000313" key="2">
    <source>
        <dbReference type="Proteomes" id="UP000887564"/>
    </source>
</evidence>
<sequence>MIVLLIWLLIVVRLRCFCDLNDEWLPPFDDISEVTALCTKENRNIVMLRRGLPMMYSLFRHDALCWLEIQRYVPPRYNPLVWFLQSLGYCDINRAINWRRRGVEYKRDFQLMMTRAAFALICRQTDDIGRYQLSRYAALFRIMFEKINGDRM</sequence>
<organism evidence="2 3">
    <name type="scientific">Parascaris equorum</name>
    <name type="common">Equine roundworm</name>
    <dbReference type="NCBI Taxonomy" id="6256"/>
    <lineage>
        <taxon>Eukaryota</taxon>
        <taxon>Metazoa</taxon>
        <taxon>Ecdysozoa</taxon>
        <taxon>Nematoda</taxon>
        <taxon>Chromadorea</taxon>
        <taxon>Rhabditida</taxon>
        <taxon>Spirurina</taxon>
        <taxon>Ascaridomorpha</taxon>
        <taxon>Ascaridoidea</taxon>
        <taxon>Ascarididae</taxon>
        <taxon>Parascaris</taxon>
    </lineage>
</organism>
<protein>
    <submittedName>
        <fullName evidence="3">Uncharacterized protein</fullName>
    </submittedName>
</protein>
<evidence type="ECO:0000313" key="3">
    <source>
        <dbReference type="WBParaSite" id="PEQ_0001028401-mRNA-1"/>
    </source>
</evidence>
<evidence type="ECO:0000256" key="1">
    <source>
        <dbReference type="SAM" id="SignalP"/>
    </source>
</evidence>
<dbReference type="WBParaSite" id="PEQ_0001028401-mRNA-1">
    <property type="protein sequence ID" value="PEQ_0001028401-mRNA-1"/>
    <property type="gene ID" value="PEQ_0001028401"/>
</dbReference>
<name>A0A914RZH2_PAREQ</name>
<accession>A0A914RZH2</accession>
<dbReference type="AlphaFoldDB" id="A0A914RZH2"/>
<reference evidence="3" key="1">
    <citation type="submission" date="2022-11" db="UniProtKB">
        <authorList>
            <consortium name="WormBaseParasite"/>
        </authorList>
    </citation>
    <scope>IDENTIFICATION</scope>
</reference>